<keyword evidence="2" id="KW-0808">Transferase</keyword>
<dbReference type="SUPFAM" id="SSF53335">
    <property type="entry name" value="S-adenosyl-L-methionine-dependent methyltransferases"/>
    <property type="match status" value="1"/>
</dbReference>
<name>A0ABR4UJA8_9FLAO</name>
<dbReference type="Gene3D" id="3.40.50.150">
    <property type="entry name" value="Vaccinia Virus protein VP39"/>
    <property type="match status" value="2"/>
</dbReference>
<evidence type="ECO:0000256" key="2">
    <source>
        <dbReference type="ARBA" id="ARBA00022679"/>
    </source>
</evidence>
<dbReference type="PRINTS" id="PR00505">
    <property type="entry name" value="D12N6MTFRASE"/>
</dbReference>
<protein>
    <recommendedName>
        <fullName evidence="6">DNA adenine methylase</fullName>
    </recommendedName>
</protein>
<proteinExistence type="predicted"/>
<evidence type="ECO:0000313" key="4">
    <source>
        <dbReference type="EMBL" id="KFF24738.1"/>
    </source>
</evidence>
<dbReference type="RefSeq" id="WP_034746966.1">
    <property type="nucleotide sequence ID" value="NZ_JPRI01000007.1"/>
</dbReference>
<dbReference type="EMBL" id="JPRI01000007">
    <property type="protein sequence ID" value="KFF24738.1"/>
    <property type="molecule type" value="Genomic_DNA"/>
</dbReference>
<keyword evidence="5" id="KW-1185">Reference proteome</keyword>
<dbReference type="Proteomes" id="UP000028719">
    <property type="component" value="Unassembled WGS sequence"/>
</dbReference>
<keyword evidence="3" id="KW-0949">S-adenosyl-L-methionine</keyword>
<evidence type="ECO:0000256" key="1">
    <source>
        <dbReference type="ARBA" id="ARBA00022603"/>
    </source>
</evidence>
<comment type="caution">
    <text evidence="4">The sequence shown here is derived from an EMBL/GenBank/DDBJ whole genome shotgun (WGS) entry which is preliminary data.</text>
</comment>
<sequence length="256" mass="30176">MILTRLGNKRRMSKELIGHFPEHRMRIELFFGAGGSFFYLPKAKYTIVNDLDDDVTNLYMVVQNHLNEFREQIRIVPLTESLMKHWKRNKEIDPIKKALRFIFLSNFSYMGKGDTLRLGLDNAKQSVLKNLDKTFHLLQDVKIMNRDFREVLPAISFSKGLNDRDKCFVYLDPIYHDTEHYYSVPKWSEKDSIDCLDLMVECGIRSAMSEFDSDFIIREAEARNLNIIPLKSRANIKNRRTEILITNYKSHKLFTV</sequence>
<evidence type="ECO:0000313" key="5">
    <source>
        <dbReference type="Proteomes" id="UP000028719"/>
    </source>
</evidence>
<dbReference type="Pfam" id="PF02086">
    <property type="entry name" value="MethyltransfD12"/>
    <property type="match status" value="1"/>
</dbReference>
<reference evidence="4 5" key="1">
    <citation type="submission" date="2014-07" db="EMBL/GenBank/DDBJ databases">
        <title>Genome of Chryseobacterium vrystaatense LMG 22846.</title>
        <authorList>
            <person name="Pipes S.E."/>
            <person name="Stropko S.J."/>
            <person name="Newman J.D."/>
        </authorList>
    </citation>
    <scope>NUCLEOTIDE SEQUENCE [LARGE SCALE GENOMIC DNA]</scope>
    <source>
        <strain evidence="4 5">LMG 22846</strain>
    </source>
</reference>
<organism evidence="4 5">
    <name type="scientific">Chryseobacterium vrystaatense</name>
    <dbReference type="NCBI Taxonomy" id="307480"/>
    <lineage>
        <taxon>Bacteria</taxon>
        <taxon>Pseudomonadati</taxon>
        <taxon>Bacteroidota</taxon>
        <taxon>Flavobacteriia</taxon>
        <taxon>Flavobacteriales</taxon>
        <taxon>Weeksellaceae</taxon>
        <taxon>Chryseobacterium group</taxon>
        <taxon>Chryseobacterium</taxon>
    </lineage>
</organism>
<dbReference type="InterPro" id="IPR029063">
    <property type="entry name" value="SAM-dependent_MTases_sf"/>
</dbReference>
<dbReference type="InterPro" id="IPR012327">
    <property type="entry name" value="MeTrfase_D12"/>
</dbReference>
<dbReference type="PANTHER" id="PTHR30481">
    <property type="entry name" value="DNA ADENINE METHYLASE"/>
    <property type="match status" value="1"/>
</dbReference>
<accession>A0ABR4UJA8</accession>
<gene>
    <name evidence="4" type="ORF">IW16_17535</name>
</gene>
<evidence type="ECO:0008006" key="6">
    <source>
        <dbReference type="Google" id="ProtNLM"/>
    </source>
</evidence>
<keyword evidence="1" id="KW-0489">Methyltransferase</keyword>
<evidence type="ECO:0000256" key="3">
    <source>
        <dbReference type="ARBA" id="ARBA00022691"/>
    </source>
</evidence>